<reference evidence="2 3" key="1">
    <citation type="submission" date="2023-02" db="EMBL/GenBank/DDBJ databases">
        <title>Dictyobacter halimunensis sp. nov., a new member of the class Ktedonobacteria from forest soil in a geothermal area.</title>
        <authorList>
            <person name="Rachmania M.K."/>
            <person name="Ningsih F."/>
            <person name="Sakai Y."/>
            <person name="Yabe S."/>
            <person name="Yokota A."/>
            <person name="Sjamsuridzal W."/>
        </authorList>
    </citation>
    <scope>NUCLEOTIDE SEQUENCE [LARGE SCALE GENOMIC DNA]</scope>
    <source>
        <strain evidence="2 3">S3.2.2.5</strain>
    </source>
</reference>
<sequence>MRERQDQYHACQDQKAPIKAANGTVTRAKVMPARTPTSPFSKSKQARERTTNIDAKIAAIML</sequence>
<evidence type="ECO:0000313" key="3">
    <source>
        <dbReference type="Proteomes" id="UP001344906"/>
    </source>
</evidence>
<keyword evidence="3" id="KW-1185">Reference proteome</keyword>
<comment type="caution">
    <text evidence="2">The sequence shown here is derived from an EMBL/GenBank/DDBJ whole genome shotgun (WGS) entry which is preliminary data.</text>
</comment>
<dbReference type="EMBL" id="BSRI01000002">
    <property type="protein sequence ID" value="GLV58876.1"/>
    <property type="molecule type" value="Genomic_DNA"/>
</dbReference>
<proteinExistence type="predicted"/>
<name>A0ABQ6FYQ8_9CHLR</name>
<dbReference type="Proteomes" id="UP001344906">
    <property type="component" value="Unassembled WGS sequence"/>
</dbReference>
<gene>
    <name evidence="2" type="ORF">KDH_57040</name>
</gene>
<evidence type="ECO:0000313" key="2">
    <source>
        <dbReference type="EMBL" id="GLV58876.1"/>
    </source>
</evidence>
<feature type="region of interest" description="Disordered" evidence="1">
    <location>
        <begin position="1"/>
        <end position="50"/>
    </location>
</feature>
<organism evidence="2 3">
    <name type="scientific">Dictyobacter halimunensis</name>
    <dbReference type="NCBI Taxonomy" id="3026934"/>
    <lineage>
        <taxon>Bacteria</taxon>
        <taxon>Bacillati</taxon>
        <taxon>Chloroflexota</taxon>
        <taxon>Ktedonobacteria</taxon>
        <taxon>Ktedonobacterales</taxon>
        <taxon>Dictyobacteraceae</taxon>
        <taxon>Dictyobacter</taxon>
    </lineage>
</organism>
<protein>
    <submittedName>
        <fullName evidence="2">Uncharacterized protein</fullName>
    </submittedName>
</protein>
<evidence type="ECO:0000256" key="1">
    <source>
        <dbReference type="SAM" id="MobiDB-lite"/>
    </source>
</evidence>
<accession>A0ABQ6FYQ8</accession>